<proteinExistence type="predicted"/>
<dbReference type="EMBL" id="JACHIO010000005">
    <property type="protein sequence ID" value="MBB5063232.1"/>
    <property type="molecule type" value="Genomic_DNA"/>
</dbReference>
<organism evidence="2 3">
    <name type="scientific">Granulicella mallensis</name>
    <dbReference type="NCBI Taxonomy" id="940614"/>
    <lineage>
        <taxon>Bacteria</taxon>
        <taxon>Pseudomonadati</taxon>
        <taxon>Acidobacteriota</taxon>
        <taxon>Terriglobia</taxon>
        <taxon>Terriglobales</taxon>
        <taxon>Acidobacteriaceae</taxon>
        <taxon>Granulicella</taxon>
    </lineage>
</organism>
<evidence type="ECO:0000256" key="1">
    <source>
        <dbReference type="SAM" id="MobiDB-lite"/>
    </source>
</evidence>
<comment type="caution">
    <text evidence="2">The sequence shown here is derived from an EMBL/GenBank/DDBJ whole genome shotgun (WGS) entry which is preliminary data.</text>
</comment>
<dbReference type="AlphaFoldDB" id="A0A7W7ZNN6"/>
<dbReference type="RefSeq" id="WP_184254218.1">
    <property type="nucleotide sequence ID" value="NZ_JACHIO010000005.1"/>
</dbReference>
<evidence type="ECO:0000313" key="3">
    <source>
        <dbReference type="Proteomes" id="UP000584867"/>
    </source>
</evidence>
<evidence type="ECO:0000313" key="2">
    <source>
        <dbReference type="EMBL" id="MBB5063232.1"/>
    </source>
</evidence>
<reference evidence="2 3" key="1">
    <citation type="submission" date="2020-08" db="EMBL/GenBank/DDBJ databases">
        <title>Genomic Encyclopedia of Type Strains, Phase IV (KMG-V): Genome sequencing to study the core and pangenomes of soil and plant-associated prokaryotes.</title>
        <authorList>
            <person name="Whitman W."/>
        </authorList>
    </citation>
    <scope>NUCLEOTIDE SEQUENCE [LARGE SCALE GENOMIC DNA]</scope>
    <source>
        <strain evidence="2 3">X5P3</strain>
    </source>
</reference>
<dbReference type="Proteomes" id="UP000584867">
    <property type="component" value="Unassembled WGS sequence"/>
</dbReference>
<protein>
    <submittedName>
        <fullName evidence="2">Uncharacterized protein</fullName>
    </submittedName>
</protein>
<feature type="region of interest" description="Disordered" evidence="1">
    <location>
        <begin position="168"/>
        <end position="187"/>
    </location>
</feature>
<gene>
    <name evidence="2" type="ORF">HDF15_001572</name>
</gene>
<sequence>MRRLIPATLITLFVLGMFYPFLSGYMHARFGKQEERSALIGQWVGIVQLQPLEGKHQPPSYEHGSGIITLTFKPAVFSYLSKLQARGEITDLEGHVKGVETENFMTPFDPHQGSFSVRTKGLNQDDALTGTLECRFDGGVLTIRGFETPEMYITGVLKPGTTQDYREQIKDLNDAPSTPDTGESKEK</sequence>
<accession>A0A7W7ZNN6</accession>
<name>A0A7W7ZNN6_9BACT</name>